<protein>
    <recommendedName>
        <fullName evidence="2">1-phosphatidylinositol 4-kinase</fullName>
        <ecNumber evidence="2">2.7.1.67</ecNumber>
    </recommendedName>
</protein>
<evidence type="ECO:0000313" key="8">
    <source>
        <dbReference type="EMBL" id="CAA3004061.1"/>
    </source>
</evidence>
<evidence type="ECO:0000256" key="5">
    <source>
        <dbReference type="ARBA" id="ARBA00022777"/>
    </source>
</evidence>
<dbReference type="PROSITE" id="PS50290">
    <property type="entry name" value="PI3_4_KINASE_3"/>
    <property type="match status" value="1"/>
</dbReference>
<name>A0A8S0TIK0_OLEEU</name>
<evidence type="ECO:0000256" key="3">
    <source>
        <dbReference type="ARBA" id="ARBA00022679"/>
    </source>
</evidence>
<keyword evidence="6" id="KW-0067">ATP-binding</keyword>
<evidence type="ECO:0000256" key="4">
    <source>
        <dbReference type="ARBA" id="ARBA00022741"/>
    </source>
</evidence>
<sequence>MALVKITHSIFNVNCVNGNKPRSKKLVSKIASFQKFIQHDFDARYHGTSNFPVSAMHRIEILDIRILNADRHAGNLLVRKLDGVERFGQVELIPIGHGLCLPESLEDAYFE</sequence>
<dbReference type="EMBL" id="CACTIH010006082">
    <property type="protein sequence ID" value="CAA3004061.1"/>
    <property type="molecule type" value="Genomic_DNA"/>
</dbReference>
<dbReference type="AlphaFoldDB" id="A0A8S0TIK0"/>
<dbReference type="EC" id="2.7.1.67" evidence="2"/>
<evidence type="ECO:0000256" key="6">
    <source>
        <dbReference type="ARBA" id="ARBA00022840"/>
    </source>
</evidence>
<evidence type="ECO:0000256" key="2">
    <source>
        <dbReference type="ARBA" id="ARBA00012169"/>
    </source>
</evidence>
<dbReference type="Pfam" id="PF00454">
    <property type="entry name" value="PI3_PI4_kinase"/>
    <property type="match status" value="1"/>
</dbReference>
<feature type="domain" description="PI3K/PI4K catalytic" evidence="7">
    <location>
        <begin position="1"/>
        <end position="111"/>
    </location>
</feature>
<keyword evidence="3" id="KW-0808">Transferase</keyword>
<dbReference type="Gramene" id="OE9A002441T1">
    <property type="protein sequence ID" value="OE9A002441C1"/>
    <property type="gene ID" value="OE9A002441"/>
</dbReference>
<dbReference type="GO" id="GO:0005524">
    <property type="term" value="F:ATP binding"/>
    <property type="evidence" value="ECO:0007669"/>
    <property type="project" value="UniProtKB-KW"/>
</dbReference>
<gene>
    <name evidence="8" type="ORF">OLEA9_A002441</name>
</gene>
<dbReference type="PANTHER" id="PTHR45800">
    <property type="entry name" value="PHOSPHATIDYLINOSITOL 4-KINASE GAMMA"/>
    <property type="match status" value="1"/>
</dbReference>
<keyword evidence="9" id="KW-1185">Reference proteome</keyword>
<organism evidence="8 9">
    <name type="scientific">Olea europaea subsp. europaea</name>
    <dbReference type="NCBI Taxonomy" id="158383"/>
    <lineage>
        <taxon>Eukaryota</taxon>
        <taxon>Viridiplantae</taxon>
        <taxon>Streptophyta</taxon>
        <taxon>Embryophyta</taxon>
        <taxon>Tracheophyta</taxon>
        <taxon>Spermatophyta</taxon>
        <taxon>Magnoliopsida</taxon>
        <taxon>eudicotyledons</taxon>
        <taxon>Gunneridae</taxon>
        <taxon>Pentapetalae</taxon>
        <taxon>asterids</taxon>
        <taxon>lamiids</taxon>
        <taxon>Lamiales</taxon>
        <taxon>Oleaceae</taxon>
        <taxon>Oleeae</taxon>
        <taxon>Olea</taxon>
    </lineage>
</organism>
<evidence type="ECO:0000259" key="7">
    <source>
        <dbReference type="PROSITE" id="PS50290"/>
    </source>
</evidence>
<comment type="caution">
    <text evidence="8">The sequence shown here is derived from an EMBL/GenBank/DDBJ whole genome shotgun (WGS) entry which is preliminary data.</text>
</comment>
<keyword evidence="5" id="KW-0418">Kinase</keyword>
<evidence type="ECO:0000313" key="9">
    <source>
        <dbReference type="Proteomes" id="UP000594638"/>
    </source>
</evidence>
<reference evidence="8 9" key="1">
    <citation type="submission" date="2019-12" db="EMBL/GenBank/DDBJ databases">
        <authorList>
            <person name="Alioto T."/>
            <person name="Alioto T."/>
            <person name="Gomez Garrido J."/>
        </authorList>
    </citation>
    <scope>NUCLEOTIDE SEQUENCE [LARGE SCALE GENOMIC DNA]</scope>
</reference>
<dbReference type="InterPro" id="IPR044571">
    <property type="entry name" value="P4KG1-8"/>
</dbReference>
<proteinExistence type="inferred from homology"/>
<dbReference type="GO" id="GO:0004430">
    <property type="term" value="F:1-phosphatidylinositol 4-kinase activity"/>
    <property type="evidence" value="ECO:0007669"/>
    <property type="project" value="UniProtKB-EC"/>
</dbReference>
<dbReference type="InterPro" id="IPR000403">
    <property type="entry name" value="PI3/4_kinase_cat_dom"/>
</dbReference>
<dbReference type="PANTHER" id="PTHR45800:SF11">
    <property type="entry name" value="PHOSPHATIDYLINOSITOL 3-KINASE-RELATED PROTEIN KINASE"/>
    <property type="match status" value="1"/>
</dbReference>
<dbReference type="Proteomes" id="UP000594638">
    <property type="component" value="Unassembled WGS sequence"/>
</dbReference>
<dbReference type="OrthoDB" id="1722760at2759"/>
<keyword evidence="4" id="KW-0547">Nucleotide-binding</keyword>
<comment type="similarity">
    <text evidence="1">Belongs to the PI3/PI4-kinase family. Type II PI4K subfamily.</text>
</comment>
<evidence type="ECO:0000256" key="1">
    <source>
        <dbReference type="ARBA" id="ARBA00008941"/>
    </source>
</evidence>
<accession>A0A8S0TIK0</accession>